<protein>
    <submittedName>
        <fullName evidence="8">Tetratricopeptide repeat protein</fullName>
    </submittedName>
</protein>
<keyword evidence="7" id="KW-0812">Transmembrane</keyword>
<dbReference type="InterPro" id="IPR011990">
    <property type="entry name" value="TPR-like_helical_dom_sf"/>
</dbReference>
<keyword evidence="2" id="KW-0963">Cytoplasm</keyword>
<evidence type="ECO:0000256" key="4">
    <source>
        <dbReference type="ARBA" id="ARBA00022803"/>
    </source>
</evidence>
<keyword evidence="7" id="KW-1133">Transmembrane helix</keyword>
<reference evidence="8" key="1">
    <citation type="submission" date="2021-01" db="EMBL/GenBank/DDBJ databases">
        <title>Fulvivirga kasyanovii gen. nov., sp nov., a novel member of the phylum Bacteroidetes isolated from seawater in a mussel farm.</title>
        <authorList>
            <person name="Zhao L.-H."/>
            <person name="Wang Z.-J."/>
        </authorList>
    </citation>
    <scope>NUCLEOTIDE SEQUENCE</scope>
    <source>
        <strain evidence="8">29W222</strain>
    </source>
</reference>
<name>A0A937KEV4_9BACT</name>
<dbReference type="PROSITE" id="PS51257">
    <property type="entry name" value="PROKAR_LIPOPROTEIN"/>
    <property type="match status" value="1"/>
</dbReference>
<keyword evidence="4 6" id="KW-0802">TPR repeat</keyword>
<evidence type="ECO:0000256" key="2">
    <source>
        <dbReference type="ARBA" id="ARBA00022490"/>
    </source>
</evidence>
<dbReference type="InterPro" id="IPR051476">
    <property type="entry name" value="Bac_ResReg_Asp_Phosphatase"/>
</dbReference>
<evidence type="ECO:0000256" key="7">
    <source>
        <dbReference type="SAM" id="Phobius"/>
    </source>
</evidence>
<dbReference type="Proteomes" id="UP000614216">
    <property type="component" value="Unassembled WGS sequence"/>
</dbReference>
<feature type="transmembrane region" description="Helical" evidence="7">
    <location>
        <begin position="411"/>
        <end position="432"/>
    </location>
</feature>
<feature type="repeat" description="TPR" evidence="6">
    <location>
        <begin position="128"/>
        <end position="161"/>
    </location>
</feature>
<sequence length="480" mass="54921">MKSTYYLLLVFLLLACSTKEDIEPQNPLSSDNDELQAILASDAGSQLKKQVLWRIYKLNKQENPQEGMKALNDLQEIASREGDQFYFAKANHGLGLLMKRQGDYIEAIDHYLQAVNSFDKIDSSLYVADDLNNIGNIFAESGNFDYAIRFFEKAQQIYHIAEDIEYLTMANLNLAICSYSKTEPNYERADEYFQEALALANELTEERNAYLNWIYNSIGAMHYKRGNYGYAKTFYLKSLDHLEPSADLTQKKFIAFFNIGEAAIGADNLTDANKYIEQAIDLLKDGKVDSNSILGARNIEAALFQKKGNYEKATSILENALDIANKEAINPKLKETLKLLSHSYRNLNNSGKAVDASRYDRILALKESQEVFEKELVEKTNFKALQAALSLKIELDNQIKEKKAEMDKKSFYINLTLVLAVLLIAVAIYLSYRVRKAYAKYINFRHQVKADMKEAVNVVENWSELGEEEKMRLLNEVRFR</sequence>
<evidence type="ECO:0000313" key="8">
    <source>
        <dbReference type="EMBL" id="MBL6447590.1"/>
    </source>
</evidence>
<comment type="similarity">
    <text evidence="5">Belongs to the Rap family.</text>
</comment>
<gene>
    <name evidence="8" type="ORF">JMN32_14825</name>
</gene>
<proteinExistence type="inferred from homology"/>
<evidence type="ECO:0000256" key="1">
    <source>
        <dbReference type="ARBA" id="ARBA00004496"/>
    </source>
</evidence>
<dbReference type="Pfam" id="PF13424">
    <property type="entry name" value="TPR_12"/>
    <property type="match status" value="1"/>
</dbReference>
<dbReference type="InterPro" id="IPR019734">
    <property type="entry name" value="TPR_rpt"/>
</dbReference>
<keyword evidence="3" id="KW-0677">Repeat</keyword>
<evidence type="ECO:0000256" key="3">
    <source>
        <dbReference type="ARBA" id="ARBA00022737"/>
    </source>
</evidence>
<dbReference type="PANTHER" id="PTHR46630:SF1">
    <property type="entry name" value="TETRATRICOPEPTIDE REPEAT PROTEIN 29"/>
    <property type="match status" value="1"/>
</dbReference>
<dbReference type="RefSeq" id="WP_202857130.1">
    <property type="nucleotide sequence ID" value="NZ_JAEUGD010000045.1"/>
</dbReference>
<evidence type="ECO:0000313" key="9">
    <source>
        <dbReference type="Proteomes" id="UP000614216"/>
    </source>
</evidence>
<dbReference type="SMART" id="SM00028">
    <property type="entry name" value="TPR"/>
    <property type="match status" value="6"/>
</dbReference>
<dbReference type="GO" id="GO:0005737">
    <property type="term" value="C:cytoplasm"/>
    <property type="evidence" value="ECO:0007669"/>
    <property type="project" value="UniProtKB-SubCell"/>
</dbReference>
<evidence type="ECO:0000256" key="5">
    <source>
        <dbReference type="ARBA" id="ARBA00038253"/>
    </source>
</evidence>
<dbReference type="Gene3D" id="1.25.40.10">
    <property type="entry name" value="Tetratricopeptide repeat domain"/>
    <property type="match status" value="2"/>
</dbReference>
<keyword evidence="7" id="KW-0472">Membrane</keyword>
<comment type="subcellular location">
    <subcellularLocation>
        <location evidence="1">Cytoplasm</location>
    </subcellularLocation>
</comment>
<dbReference type="AlphaFoldDB" id="A0A937KEV4"/>
<dbReference type="PANTHER" id="PTHR46630">
    <property type="entry name" value="TETRATRICOPEPTIDE REPEAT PROTEIN 29"/>
    <property type="match status" value="1"/>
</dbReference>
<comment type="caution">
    <text evidence="8">The sequence shown here is derived from an EMBL/GenBank/DDBJ whole genome shotgun (WGS) entry which is preliminary data.</text>
</comment>
<dbReference type="SUPFAM" id="SSF48452">
    <property type="entry name" value="TPR-like"/>
    <property type="match status" value="2"/>
</dbReference>
<keyword evidence="9" id="KW-1185">Reference proteome</keyword>
<organism evidence="8 9">
    <name type="scientific">Fulvivirga marina</name>
    <dbReference type="NCBI Taxonomy" id="2494733"/>
    <lineage>
        <taxon>Bacteria</taxon>
        <taxon>Pseudomonadati</taxon>
        <taxon>Bacteroidota</taxon>
        <taxon>Cytophagia</taxon>
        <taxon>Cytophagales</taxon>
        <taxon>Fulvivirgaceae</taxon>
        <taxon>Fulvivirga</taxon>
    </lineage>
</organism>
<evidence type="ECO:0000256" key="6">
    <source>
        <dbReference type="PROSITE-ProRule" id="PRU00339"/>
    </source>
</evidence>
<dbReference type="PROSITE" id="PS50005">
    <property type="entry name" value="TPR"/>
    <property type="match status" value="1"/>
</dbReference>
<accession>A0A937KEV4</accession>
<dbReference type="EMBL" id="JAEUGD010000045">
    <property type="protein sequence ID" value="MBL6447590.1"/>
    <property type="molecule type" value="Genomic_DNA"/>
</dbReference>